<dbReference type="HOGENOM" id="CLU_3273057_0_0_11"/>
<proteinExistence type="predicted"/>
<accession>D5PH33</accession>
<feature type="region of interest" description="Disordered" evidence="1">
    <location>
        <begin position="1"/>
        <end position="41"/>
    </location>
</feature>
<name>D5PH33_9MYCO</name>
<dbReference type="EMBL" id="ADNV01000353">
    <property type="protein sequence ID" value="EFG74640.1"/>
    <property type="molecule type" value="Genomic_DNA"/>
</dbReference>
<dbReference type="AlphaFoldDB" id="D5PH33"/>
<reference evidence="2 3" key="1">
    <citation type="submission" date="2010-04" db="EMBL/GenBank/DDBJ databases">
        <authorList>
            <person name="Muzny D."/>
            <person name="Qin X."/>
            <person name="Deng J."/>
            <person name="Jiang H."/>
            <person name="Liu Y."/>
            <person name="Qu J."/>
            <person name="Song X.-Z."/>
            <person name="Zhang L."/>
            <person name="Thornton R."/>
            <person name="Coyle M."/>
            <person name="Francisco L."/>
            <person name="Jackson L."/>
            <person name="Javaid M."/>
            <person name="Korchina V."/>
            <person name="Kovar C."/>
            <person name="Mata R."/>
            <person name="Mathew T."/>
            <person name="Ngo R."/>
            <person name="Nguyen L."/>
            <person name="Nguyen N."/>
            <person name="Okwuonu G."/>
            <person name="Ongeri F."/>
            <person name="Pham C."/>
            <person name="Simmons D."/>
            <person name="Wilczek-Boney K."/>
            <person name="Hale W."/>
            <person name="Jakkamsetti A."/>
            <person name="Pham P."/>
            <person name="Ruth R."/>
            <person name="San Lucas F."/>
            <person name="Warren J."/>
            <person name="Zhang J."/>
            <person name="Zhao Z."/>
            <person name="Zhou C."/>
            <person name="Zhu D."/>
            <person name="Lee S."/>
            <person name="Bess C."/>
            <person name="Blankenburg K."/>
            <person name="Forbes L."/>
            <person name="Fu Q."/>
            <person name="Gubbala S."/>
            <person name="Hirani K."/>
            <person name="Jayaseelan J.C."/>
            <person name="Lara F."/>
            <person name="Munidasa M."/>
            <person name="Palculict T."/>
            <person name="Patil S."/>
            <person name="Pu L.-L."/>
            <person name="Saada N."/>
            <person name="Tang L."/>
            <person name="Weissenberger G."/>
            <person name="Zhu Y."/>
            <person name="Hemphill L."/>
            <person name="Shang Y."/>
            <person name="Youmans B."/>
            <person name="Ayvaz T."/>
            <person name="Ross M."/>
            <person name="Santibanez J."/>
            <person name="Aqrawi P."/>
            <person name="Gross S."/>
            <person name="Joshi V."/>
            <person name="Fowler G."/>
            <person name="Nazareth L."/>
            <person name="Reid J."/>
            <person name="Worley K."/>
            <person name="Petrosino J."/>
            <person name="Highlander S."/>
            <person name="Gibbs R."/>
        </authorList>
    </citation>
    <scope>NUCLEOTIDE SEQUENCE [LARGE SCALE GENOMIC DNA]</scope>
    <source>
        <strain evidence="2 3">ATCC BAA-614</strain>
    </source>
</reference>
<feature type="compositionally biased region" description="Basic and acidic residues" evidence="1">
    <location>
        <begin position="18"/>
        <end position="35"/>
    </location>
</feature>
<protein>
    <submittedName>
        <fullName evidence="2">Uncharacterized protein</fullName>
    </submittedName>
</protein>
<comment type="caution">
    <text evidence="2">The sequence shown here is derived from an EMBL/GenBank/DDBJ whole genome shotgun (WGS) entry which is preliminary data.</text>
</comment>
<keyword evidence="3" id="KW-1185">Reference proteome</keyword>
<gene>
    <name evidence="2" type="ORF">HMPREF0591_5477</name>
</gene>
<dbReference type="RefSeq" id="WP_007169465.1">
    <property type="nucleotide sequence ID" value="NZ_GG770554.1"/>
</dbReference>
<evidence type="ECO:0000313" key="2">
    <source>
        <dbReference type="EMBL" id="EFG74640.1"/>
    </source>
</evidence>
<evidence type="ECO:0000313" key="3">
    <source>
        <dbReference type="Proteomes" id="UP000003653"/>
    </source>
</evidence>
<dbReference type="Proteomes" id="UP000003653">
    <property type="component" value="Unassembled WGS sequence"/>
</dbReference>
<sequence length="41" mass="4439">MSPREAVTVSRIAAMPSADDRFDDERGVVEEHPHTGGDGQD</sequence>
<evidence type="ECO:0000256" key="1">
    <source>
        <dbReference type="SAM" id="MobiDB-lite"/>
    </source>
</evidence>
<organism evidence="2 3">
    <name type="scientific">Mycobacterium parascrofulaceum ATCC BAA-614</name>
    <dbReference type="NCBI Taxonomy" id="525368"/>
    <lineage>
        <taxon>Bacteria</taxon>
        <taxon>Bacillati</taxon>
        <taxon>Actinomycetota</taxon>
        <taxon>Actinomycetes</taxon>
        <taxon>Mycobacteriales</taxon>
        <taxon>Mycobacteriaceae</taxon>
        <taxon>Mycobacterium</taxon>
        <taxon>Mycobacterium simiae complex</taxon>
    </lineage>
</organism>